<proteinExistence type="predicted"/>
<gene>
    <name evidence="2" type="ORF">NCTC10696_03200</name>
</gene>
<dbReference type="InterPro" id="IPR001387">
    <property type="entry name" value="Cro/C1-type_HTH"/>
</dbReference>
<organism evidence="2 3">
    <name type="scientific">Pseudomonas synxantha</name>
    <dbReference type="NCBI Taxonomy" id="47883"/>
    <lineage>
        <taxon>Bacteria</taxon>
        <taxon>Pseudomonadati</taxon>
        <taxon>Pseudomonadota</taxon>
        <taxon>Gammaproteobacteria</taxon>
        <taxon>Pseudomonadales</taxon>
        <taxon>Pseudomonadaceae</taxon>
        <taxon>Pseudomonas</taxon>
    </lineage>
</organism>
<evidence type="ECO:0000313" key="2">
    <source>
        <dbReference type="EMBL" id="VTR00613.1"/>
    </source>
</evidence>
<dbReference type="SMART" id="SM00530">
    <property type="entry name" value="HTH_XRE"/>
    <property type="match status" value="1"/>
</dbReference>
<dbReference type="CDD" id="cd00093">
    <property type="entry name" value="HTH_XRE"/>
    <property type="match status" value="1"/>
</dbReference>
<dbReference type="PROSITE" id="PS50943">
    <property type="entry name" value="HTH_CROC1"/>
    <property type="match status" value="1"/>
</dbReference>
<dbReference type="InterPro" id="IPR039554">
    <property type="entry name" value="HigA2-like_HTH"/>
</dbReference>
<accession>A0AAX3I7U1</accession>
<dbReference type="GO" id="GO:0003677">
    <property type="term" value="F:DNA binding"/>
    <property type="evidence" value="ECO:0007669"/>
    <property type="project" value="InterPro"/>
</dbReference>
<evidence type="ECO:0000259" key="1">
    <source>
        <dbReference type="PROSITE" id="PS50943"/>
    </source>
</evidence>
<sequence length="208" mass="23544">MQNALLNADVAGARAAFDSLSGEIRASTAKAMLEDSRYRRLPRLTRQAEECTHNFFRNGWLANQPRPKVMPLSLYSLDGIFAWSGIEYTDEFGDWWGGLDYVKRAVTMAKKFAELKARMTPESLADAEQILQQHLKEMPLHELRKAQHLSQASLAKALNINQAAVSKMERRTDMYISTLRDYIRAMGGELEIIATFPDGQVKIDNFAC</sequence>
<name>A0AAX3I7U1_9PSED</name>
<feature type="domain" description="HTH cro/C1-type" evidence="1">
    <location>
        <begin position="140"/>
        <end position="193"/>
    </location>
</feature>
<dbReference type="Pfam" id="PF13744">
    <property type="entry name" value="HTH_37"/>
    <property type="match status" value="1"/>
</dbReference>
<protein>
    <submittedName>
        <fullName evidence="2">XRE family transcriptional regulator</fullName>
    </submittedName>
</protein>
<dbReference type="Gene3D" id="1.10.260.40">
    <property type="entry name" value="lambda repressor-like DNA-binding domains"/>
    <property type="match status" value="1"/>
</dbReference>
<dbReference type="EMBL" id="LR590482">
    <property type="protein sequence ID" value="VTR00613.1"/>
    <property type="molecule type" value="Genomic_DNA"/>
</dbReference>
<dbReference type="SUPFAM" id="SSF47413">
    <property type="entry name" value="lambda repressor-like DNA-binding domains"/>
    <property type="match status" value="1"/>
</dbReference>
<dbReference type="InterPro" id="IPR010982">
    <property type="entry name" value="Lambda_DNA-bd_dom_sf"/>
</dbReference>
<evidence type="ECO:0000313" key="3">
    <source>
        <dbReference type="Proteomes" id="UP000306562"/>
    </source>
</evidence>
<reference evidence="2 3" key="1">
    <citation type="submission" date="2019-05" db="EMBL/GenBank/DDBJ databases">
        <authorList>
            <consortium name="Pathogen Informatics"/>
        </authorList>
    </citation>
    <scope>NUCLEOTIDE SEQUENCE [LARGE SCALE GENOMIC DNA]</scope>
    <source>
        <strain evidence="2 3">NCTC10696</strain>
    </source>
</reference>
<dbReference type="Proteomes" id="UP000306562">
    <property type="component" value="Chromosome"/>
</dbReference>
<dbReference type="AlphaFoldDB" id="A0AAX3I7U1"/>